<protein>
    <submittedName>
        <fullName evidence="2">ABC transporter substrate-binding protein</fullName>
    </submittedName>
</protein>
<name>A0A9W5X4L7_9BACI</name>
<proteinExistence type="predicted"/>
<sequence>MKRSKLLLMIGIMVTLVFSLAACGDKASSDKDEDGNVTLDFWVFGATNYDELAKEYEKEHPGVKIKVKTSENADHHNSLFTALSAGSGAPDLAMVEIDQFDRFKEAKDRFVNLYDLGAEKIQDKYLDWKWKIGESMEGDFLFGLPTDIGPKAMFYRTDLFEEAGLPTEPDEVQKLIQSKEDLIKVGEQIKEKTGKPLLDSMEMAYRAVIDGAEESFYDQDGNLLVEKDGNAVKKAYDLAVELNEHGLVGEYDMWTPEWGNAVNNGDFAIEMGAAWLKGWMLDNAPDASGKFRIATLPKEFAGNWGGSYITIPKETKHDDEAYEFAKWLVSPDNQLKSFKSDAGLFPSSPEVYEMDEFKNIKDEFFGGQSTSKYFAEAAQDISFIYKGDKYTPTQDEVLNALKNVQQGADPDKEWAAAVKRMKDLNNK</sequence>
<dbReference type="EMBL" id="BMJD01000006">
    <property type="protein sequence ID" value="GGB36630.1"/>
    <property type="molecule type" value="Genomic_DNA"/>
</dbReference>
<dbReference type="PROSITE" id="PS51257">
    <property type="entry name" value="PROKAR_LIPOPROTEIN"/>
    <property type="match status" value="1"/>
</dbReference>
<gene>
    <name evidence="2" type="primary">cebE</name>
    <name evidence="2" type="ORF">GCM10011409_12600</name>
</gene>
<evidence type="ECO:0000313" key="3">
    <source>
        <dbReference type="Proteomes" id="UP000621492"/>
    </source>
</evidence>
<dbReference type="SUPFAM" id="SSF53850">
    <property type="entry name" value="Periplasmic binding protein-like II"/>
    <property type="match status" value="1"/>
</dbReference>
<dbReference type="AlphaFoldDB" id="A0A9W5X4L7"/>
<organism evidence="2 3">
    <name type="scientific">Lentibacillus populi</name>
    <dbReference type="NCBI Taxonomy" id="1827502"/>
    <lineage>
        <taxon>Bacteria</taxon>
        <taxon>Bacillati</taxon>
        <taxon>Bacillota</taxon>
        <taxon>Bacilli</taxon>
        <taxon>Bacillales</taxon>
        <taxon>Bacillaceae</taxon>
        <taxon>Lentibacillus</taxon>
    </lineage>
</organism>
<evidence type="ECO:0000313" key="2">
    <source>
        <dbReference type="EMBL" id="GGB36630.1"/>
    </source>
</evidence>
<feature type="signal peptide" evidence="1">
    <location>
        <begin position="1"/>
        <end position="21"/>
    </location>
</feature>
<comment type="caution">
    <text evidence="2">The sequence shown here is derived from an EMBL/GenBank/DDBJ whole genome shotgun (WGS) entry which is preliminary data.</text>
</comment>
<dbReference type="Gene3D" id="3.40.190.10">
    <property type="entry name" value="Periplasmic binding protein-like II"/>
    <property type="match status" value="1"/>
</dbReference>
<evidence type="ECO:0000256" key="1">
    <source>
        <dbReference type="SAM" id="SignalP"/>
    </source>
</evidence>
<reference evidence="2" key="1">
    <citation type="journal article" date="2014" name="Int. J. Syst. Evol. Microbiol.">
        <title>Complete genome sequence of Corynebacterium casei LMG S-19264T (=DSM 44701T), isolated from a smear-ripened cheese.</title>
        <authorList>
            <consortium name="US DOE Joint Genome Institute (JGI-PGF)"/>
            <person name="Walter F."/>
            <person name="Albersmeier A."/>
            <person name="Kalinowski J."/>
            <person name="Ruckert C."/>
        </authorList>
    </citation>
    <scope>NUCLEOTIDE SEQUENCE</scope>
    <source>
        <strain evidence="2">CGMCC 1.15454</strain>
    </source>
</reference>
<keyword evidence="1" id="KW-0732">Signal</keyword>
<reference evidence="2" key="2">
    <citation type="submission" date="2020-09" db="EMBL/GenBank/DDBJ databases">
        <authorList>
            <person name="Sun Q."/>
            <person name="Zhou Y."/>
        </authorList>
    </citation>
    <scope>NUCLEOTIDE SEQUENCE</scope>
    <source>
        <strain evidence="2">CGMCC 1.15454</strain>
    </source>
</reference>
<dbReference type="InterPro" id="IPR050490">
    <property type="entry name" value="Bact_solute-bd_prot1"/>
</dbReference>
<accession>A0A9W5X4L7</accession>
<dbReference type="PANTHER" id="PTHR43649">
    <property type="entry name" value="ARABINOSE-BINDING PROTEIN-RELATED"/>
    <property type="match status" value="1"/>
</dbReference>
<dbReference type="InterPro" id="IPR006059">
    <property type="entry name" value="SBP"/>
</dbReference>
<feature type="chain" id="PRO_5040739698" evidence="1">
    <location>
        <begin position="22"/>
        <end position="427"/>
    </location>
</feature>
<dbReference type="Proteomes" id="UP000621492">
    <property type="component" value="Unassembled WGS sequence"/>
</dbReference>
<dbReference type="PANTHER" id="PTHR43649:SF32">
    <property type="entry name" value="SUGAR BINDING SECRETED PROTEIN"/>
    <property type="match status" value="1"/>
</dbReference>
<keyword evidence="3" id="KW-1185">Reference proteome</keyword>
<dbReference type="Pfam" id="PF01547">
    <property type="entry name" value="SBP_bac_1"/>
    <property type="match status" value="1"/>
</dbReference>
<dbReference type="RefSeq" id="WP_188724801.1">
    <property type="nucleotide sequence ID" value="NZ_BMJD01000006.1"/>
</dbReference>